<evidence type="ECO:0000256" key="6">
    <source>
        <dbReference type="ARBA" id="ARBA00022679"/>
    </source>
</evidence>
<protein>
    <recommendedName>
        <fullName evidence="3">histidine kinase</fullName>
        <ecNumber evidence="3">2.7.13.3</ecNumber>
    </recommendedName>
</protein>
<organism evidence="14 15">
    <name type="scientific">OM182 bacterium</name>
    <dbReference type="NCBI Taxonomy" id="2510334"/>
    <lineage>
        <taxon>Bacteria</taxon>
        <taxon>Pseudomonadati</taxon>
        <taxon>Pseudomonadota</taxon>
        <taxon>Gammaproteobacteria</taxon>
        <taxon>OMG group</taxon>
        <taxon>OM182 clade</taxon>
    </lineage>
</organism>
<dbReference type="InterPro" id="IPR050980">
    <property type="entry name" value="2C_sensor_his_kinase"/>
</dbReference>
<evidence type="ECO:0000256" key="11">
    <source>
        <dbReference type="SAM" id="Phobius"/>
    </source>
</evidence>
<dbReference type="SMART" id="SM00304">
    <property type="entry name" value="HAMP"/>
    <property type="match status" value="1"/>
</dbReference>
<feature type="transmembrane region" description="Helical" evidence="11">
    <location>
        <begin position="12"/>
        <end position="35"/>
    </location>
</feature>
<dbReference type="PANTHER" id="PTHR44936:SF10">
    <property type="entry name" value="SENSOR PROTEIN RSTB"/>
    <property type="match status" value="1"/>
</dbReference>
<evidence type="ECO:0000259" key="13">
    <source>
        <dbReference type="PROSITE" id="PS50885"/>
    </source>
</evidence>
<dbReference type="SUPFAM" id="SSF47384">
    <property type="entry name" value="Homodimeric domain of signal transducing histidine kinase"/>
    <property type="match status" value="1"/>
</dbReference>
<reference evidence="14 15" key="1">
    <citation type="submission" date="2019-02" db="EMBL/GenBank/DDBJ databases">
        <title>Prokaryotic population dynamics and viral predation in marine succession experiment using metagenomics: the confinement effect.</title>
        <authorList>
            <person name="Haro-Moreno J.M."/>
            <person name="Rodriguez-Valera F."/>
            <person name="Lopez-Perez M."/>
        </authorList>
    </citation>
    <scope>NUCLEOTIDE SEQUENCE [LARGE SCALE GENOMIC DNA]</scope>
    <source>
        <strain evidence="14">MED-G158</strain>
    </source>
</reference>
<keyword evidence="11" id="KW-1133">Transmembrane helix</keyword>
<dbReference type="InterPro" id="IPR004358">
    <property type="entry name" value="Sig_transdc_His_kin-like_C"/>
</dbReference>
<dbReference type="Gene3D" id="6.10.340.10">
    <property type="match status" value="1"/>
</dbReference>
<dbReference type="Gene3D" id="3.30.565.10">
    <property type="entry name" value="Histidine kinase-like ATPase, C-terminal domain"/>
    <property type="match status" value="1"/>
</dbReference>
<dbReference type="InterPro" id="IPR036097">
    <property type="entry name" value="HisK_dim/P_sf"/>
</dbReference>
<feature type="coiled-coil region" evidence="10">
    <location>
        <begin position="242"/>
        <end position="276"/>
    </location>
</feature>
<evidence type="ECO:0000256" key="2">
    <source>
        <dbReference type="ARBA" id="ARBA00004651"/>
    </source>
</evidence>
<evidence type="ECO:0000256" key="7">
    <source>
        <dbReference type="ARBA" id="ARBA00022741"/>
    </source>
</evidence>
<dbReference type="PROSITE" id="PS50109">
    <property type="entry name" value="HIS_KIN"/>
    <property type="match status" value="1"/>
</dbReference>
<comment type="caution">
    <text evidence="14">The sequence shown here is derived from an EMBL/GenBank/DDBJ whole genome shotgun (WGS) entry which is preliminary data.</text>
</comment>
<evidence type="ECO:0000256" key="10">
    <source>
        <dbReference type="SAM" id="Coils"/>
    </source>
</evidence>
<dbReference type="InterPro" id="IPR003661">
    <property type="entry name" value="HisK_dim/P_dom"/>
</dbReference>
<feature type="domain" description="Histidine kinase" evidence="12">
    <location>
        <begin position="231"/>
        <end position="435"/>
    </location>
</feature>
<evidence type="ECO:0000256" key="8">
    <source>
        <dbReference type="ARBA" id="ARBA00022777"/>
    </source>
</evidence>
<dbReference type="GO" id="GO:0005886">
    <property type="term" value="C:plasma membrane"/>
    <property type="evidence" value="ECO:0007669"/>
    <property type="project" value="UniProtKB-SubCell"/>
</dbReference>
<dbReference type="EC" id="2.7.13.3" evidence="3"/>
<keyword evidence="11" id="KW-0472">Membrane</keyword>
<dbReference type="SMART" id="SM00388">
    <property type="entry name" value="HisKA"/>
    <property type="match status" value="1"/>
</dbReference>
<dbReference type="InterPro" id="IPR003660">
    <property type="entry name" value="HAMP_dom"/>
</dbReference>
<comment type="subcellular location">
    <subcellularLocation>
        <location evidence="2">Cell membrane</location>
        <topology evidence="2">Multi-pass membrane protein</topology>
    </subcellularLocation>
</comment>
<evidence type="ECO:0000256" key="5">
    <source>
        <dbReference type="ARBA" id="ARBA00022553"/>
    </source>
</evidence>
<dbReference type="Pfam" id="PF00512">
    <property type="entry name" value="HisKA"/>
    <property type="match status" value="1"/>
</dbReference>
<keyword evidence="4" id="KW-1003">Cell membrane</keyword>
<evidence type="ECO:0000256" key="9">
    <source>
        <dbReference type="ARBA" id="ARBA00022840"/>
    </source>
</evidence>
<dbReference type="PRINTS" id="PR00344">
    <property type="entry name" value="BCTRLSENSOR"/>
</dbReference>
<gene>
    <name evidence="14" type="ORF">EVA69_04550</name>
</gene>
<dbReference type="PROSITE" id="PS50885">
    <property type="entry name" value="HAMP"/>
    <property type="match status" value="1"/>
</dbReference>
<proteinExistence type="predicted"/>
<keyword evidence="6" id="KW-0808">Transferase</keyword>
<keyword evidence="10" id="KW-0175">Coiled coil</keyword>
<dbReference type="SMART" id="SM00387">
    <property type="entry name" value="HATPase_c"/>
    <property type="match status" value="1"/>
</dbReference>
<evidence type="ECO:0000256" key="1">
    <source>
        <dbReference type="ARBA" id="ARBA00000085"/>
    </source>
</evidence>
<feature type="transmembrane region" description="Helical" evidence="11">
    <location>
        <begin position="147"/>
        <end position="169"/>
    </location>
</feature>
<dbReference type="Gene3D" id="1.10.287.130">
    <property type="match status" value="1"/>
</dbReference>
<dbReference type="Proteomes" id="UP000320404">
    <property type="component" value="Unassembled WGS sequence"/>
</dbReference>
<dbReference type="InterPro" id="IPR036890">
    <property type="entry name" value="HATPase_C_sf"/>
</dbReference>
<name>A0A520RYL0_9GAMM</name>
<dbReference type="Pfam" id="PF00672">
    <property type="entry name" value="HAMP"/>
    <property type="match status" value="1"/>
</dbReference>
<evidence type="ECO:0000313" key="14">
    <source>
        <dbReference type="EMBL" id="RZO75254.1"/>
    </source>
</evidence>
<dbReference type="InterPro" id="IPR003594">
    <property type="entry name" value="HATPase_dom"/>
</dbReference>
<dbReference type="GO" id="GO:0000155">
    <property type="term" value="F:phosphorelay sensor kinase activity"/>
    <property type="evidence" value="ECO:0007669"/>
    <property type="project" value="InterPro"/>
</dbReference>
<dbReference type="GO" id="GO:0005524">
    <property type="term" value="F:ATP binding"/>
    <property type="evidence" value="ECO:0007669"/>
    <property type="project" value="UniProtKB-KW"/>
</dbReference>
<keyword evidence="7" id="KW-0547">Nucleotide-binding</keyword>
<evidence type="ECO:0000259" key="12">
    <source>
        <dbReference type="PROSITE" id="PS50109"/>
    </source>
</evidence>
<comment type="catalytic activity">
    <reaction evidence="1">
        <text>ATP + protein L-histidine = ADP + protein N-phospho-L-histidine.</text>
        <dbReference type="EC" id="2.7.13.3"/>
    </reaction>
</comment>
<keyword evidence="5" id="KW-0597">Phosphoprotein</keyword>
<keyword evidence="11" id="KW-0812">Transmembrane</keyword>
<dbReference type="CDD" id="cd00082">
    <property type="entry name" value="HisKA"/>
    <property type="match status" value="1"/>
</dbReference>
<sequence>MTTLVQQVKKSLFFRLLLIFGFTVVSFFLIISLSLRAINQTEITIETIPDFYMRNVESIIEDIGTPPNLSNAMRLAEELDWTINIRNPIMRWSSDPDYRLDVDNSTFSRNLTTDAEVRNINNEDIIRVNRGGYDFYLYQRSLDENRINFFVVYVGSALAVIVLFLNYFMVNNLLAPLRMLRRGAERIQKGDLGYRVESNRQDELGELTESINLMADSLQSMLEAKRQLLMAISHELRTPITKAKLRLEFMSESEEKDQLREDIDEIDLLISDLLEAERLNNEHAVLVDEPVFISEFVQGVSEQFLDYEGGINIERPEEDREFYLDRLRFRLLITNLLNNAIRHGESNPITVRLEYRGDRAVLEVIDQGEGIPEEHLGQITEPFYRADSSRQRNTGGFGLGLYLCRLIAQAHGGELMIRSKSGGGTHITVNLPSHPPDSKSASAV</sequence>
<dbReference type="SUPFAM" id="SSF158472">
    <property type="entry name" value="HAMP domain-like"/>
    <property type="match status" value="1"/>
</dbReference>
<dbReference type="PANTHER" id="PTHR44936">
    <property type="entry name" value="SENSOR PROTEIN CREC"/>
    <property type="match status" value="1"/>
</dbReference>
<dbReference type="AlphaFoldDB" id="A0A520RYL0"/>
<dbReference type="SUPFAM" id="SSF55874">
    <property type="entry name" value="ATPase domain of HSP90 chaperone/DNA topoisomerase II/histidine kinase"/>
    <property type="match status" value="1"/>
</dbReference>
<keyword evidence="9" id="KW-0067">ATP-binding</keyword>
<evidence type="ECO:0000313" key="15">
    <source>
        <dbReference type="Proteomes" id="UP000320404"/>
    </source>
</evidence>
<dbReference type="Pfam" id="PF02518">
    <property type="entry name" value="HATPase_c"/>
    <property type="match status" value="1"/>
</dbReference>
<dbReference type="EMBL" id="SHAH01000063">
    <property type="protein sequence ID" value="RZO75254.1"/>
    <property type="molecule type" value="Genomic_DNA"/>
</dbReference>
<keyword evidence="8 14" id="KW-0418">Kinase</keyword>
<dbReference type="CDD" id="cd00075">
    <property type="entry name" value="HATPase"/>
    <property type="match status" value="1"/>
</dbReference>
<dbReference type="InterPro" id="IPR005467">
    <property type="entry name" value="His_kinase_dom"/>
</dbReference>
<evidence type="ECO:0000256" key="3">
    <source>
        <dbReference type="ARBA" id="ARBA00012438"/>
    </source>
</evidence>
<evidence type="ECO:0000256" key="4">
    <source>
        <dbReference type="ARBA" id="ARBA00022475"/>
    </source>
</evidence>
<dbReference type="CDD" id="cd06225">
    <property type="entry name" value="HAMP"/>
    <property type="match status" value="1"/>
</dbReference>
<accession>A0A520RYL0</accession>
<feature type="domain" description="HAMP" evidence="13">
    <location>
        <begin position="171"/>
        <end position="223"/>
    </location>
</feature>